<dbReference type="SUPFAM" id="SSF53335">
    <property type="entry name" value="S-adenosyl-L-methionine-dependent methyltransferases"/>
    <property type="match status" value="1"/>
</dbReference>
<dbReference type="Gene3D" id="3.40.50.150">
    <property type="entry name" value="Vaccinia Virus protein VP39"/>
    <property type="match status" value="1"/>
</dbReference>
<dbReference type="EMBL" id="FQXP01000011">
    <property type="protein sequence ID" value="SHI07170.1"/>
    <property type="molecule type" value="Genomic_DNA"/>
</dbReference>
<feature type="domain" description="Methyltransferase" evidence="2">
    <location>
        <begin position="64"/>
        <end position="157"/>
    </location>
</feature>
<evidence type="ECO:0000313" key="3">
    <source>
        <dbReference type="EMBL" id="SHI07170.1"/>
    </source>
</evidence>
<dbReference type="InterPro" id="IPR016461">
    <property type="entry name" value="COMT-like"/>
</dbReference>
<dbReference type="STRING" id="1121306.SAMN02745196_02671"/>
<dbReference type="PANTHER" id="PTHR43861">
    <property type="entry name" value="TRANS-ACONITATE 2-METHYLTRANSFERASE-RELATED"/>
    <property type="match status" value="1"/>
</dbReference>
<sequence>MEKEYEEYLEELKSWLEETRDTKLESMDQFFEERVETYDEHMESWDKYYKVMGKLIPKNTKELLDIGCGTGLELEEIFKHLPAIRVTGIDLAKSMLDKLENKYKDKNTELICGDYFTTEFGEGCFDTAISFQTLHHFRPEKKIEVFRKLYSSLKNGGCYIECDYIARTQEIEDLLFLESDIRREKEKLSEEYFVHFDTPLTLEHEIELIKKAGFEKVEFFNEGEDKNTVLIVAWK</sequence>
<proteinExistence type="predicted"/>
<dbReference type="GO" id="GO:0008168">
    <property type="term" value="F:methyltransferase activity"/>
    <property type="evidence" value="ECO:0007669"/>
    <property type="project" value="UniProtKB-KW"/>
</dbReference>
<dbReference type="AlphaFoldDB" id="A0A1M5Y518"/>
<dbReference type="PROSITE" id="PS51683">
    <property type="entry name" value="SAM_OMT_II"/>
    <property type="match status" value="1"/>
</dbReference>
<dbReference type="Proteomes" id="UP000184526">
    <property type="component" value="Unassembled WGS sequence"/>
</dbReference>
<keyword evidence="4" id="KW-1185">Reference proteome</keyword>
<keyword evidence="1 3" id="KW-0808">Transferase</keyword>
<dbReference type="RefSeq" id="WP_084666340.1">
    <property type="nucleotide sequence ID" value="NZ_FQXP01000011.1"/>
</dbReference>
<dbReference type="CDD" id="cd02440">
    <property type="entry name" value="AdoMet_MTases"/>
    <property type="match status" value="1"/>
</dbReference>
<organism evidence="3 4">
    <name type="scientific">Clostridium collagenovorans DSM 3089</name>
    <dbReference type="NCBI Taxonomy" id="1121306"/>
    <lineage>
        <taxon>Bacteria</taxon>
        <taxon>Bacillati</taxon>
        <taxon>Bacillota</taxon>
        <taxon>Clostridia</taxon>
        <taxon>Eubacteriales</taxon>
        <taxon>Clostridiaceae</taxon>
        <taxon>Clostridium</taxon>
    </lineage>
</organism>
<evidence type="ECO:0000313" key="4">
    <source>
        <dbReference type="Proteomes" id="UP000184526"/>
    </source>
</evidence>
<name>A0A1M5Y518_9CLOT</name>
<accession>A0A1M5Y518</accession>
<keyword evidence="3" id="KW-0489">Methyltransferase</keyword>
<gene>
    <name evidence="3" type="ORF">SAMN02745196_02671</name>
</gene>
<dbReference type="GO" id="GO:0032259">
    <property type="term" value="P:methylation"/>
    <property type="evidence" value="ECO:0007669"/>
    <property type="project" value="UniProtKB-KW"/>
</dbReference>
<protein>
    <submittedName>
        <fullName evidence="3">tRNA (Cmo5U34)-methyltransferase</fullName>
    </submittedName>
</protein>
<dbReference type="InterPro" id="IPR029063">
    <property type="entry name" value="SAM-dependent_MTases_sf"/>
</dbReference>
<evidence type="ECO:0000259" key="2">
    <source>
        <dbReference type="Pfam" id="PF13649"/>
    </source>
</evidence>
<evidence type="ECO:0000256" key="1">
    <source>
        <dbReference type="ARBA" id="ARBA00022679"/>
    </source>
</evidence>
<dbReference type="OrthoDB" id="465705at2"/>
<dbReference type="Pfam" id="PF13649">
    <property type="entry name" value="Methyltransf_25"/>
    <property type="match status" value="1"/>
</dbReference>
<reference evidence="3 4" key="1">
    <citation type="submission" date="2016-11" db="EMBL/GenBank/DDBJ databases">
        <authorList>
            <person name="Jaros S."/>
            <person name="Januszkiewicz K."/>
            <person name="Wedrychowicz H."/>
        </authorList>
    </citation>
    <scope>NUCLEOTIDE SEQUENCE [LARGE SCALE GENOMIC DNA]</scope>
    <source>
        <strain evidence="3 4">DSM 3089</strain>
    </source>
</reference>
<dbReference type="InterPro" id="IPR041698">
    <property type="entry name" value="Methyltransf_25"/>
</dbReference>